<sequence>MATWIIAYNQNGNTSMIKIKSEHRPDLDEAIDLVTQKAEREYEELDFDPDPNEEQTPALLLVERFGITVTGIARC</sequence>
<reference evidence="1 2" key="1">
    <citation type="submission" date="2019-07" db="EMBL/GenBank/DDBJ databases">
        <title>Genomic Encyclopedia of Type Strains, Phase I: the one thousand microbial genomes (KMG-I) project.</title>
        <authorList>
            <person name="Kyrpides N."/>
        </authorList>
    </citation>
    <scope>NUCLEOTIDE SEQUENCE [LARGE SCALE GENOMIC DNA]</scope>
    <source>
        <strain evidence="1 2">DSM 375</strain>
    </source>
</reference>
<evidence type="ECO:0000313" key="1">
    <source>
        <dbReference type="EMBL" id="TWH64464.1"/>
    </source>
</evidence>
<keyword evidence="2" id="KW-1185">Reference proteome</keyword>
<accession>A0A562I173</accession>
<dbReference type="RefSeq" id="WP_144572115.1">
    <property type="nucleotide sequence ID" value="NZ_VLKG01000009.1"/>
</dbReference>
<proteinExistence type="predicted"/>
<dbReference type="OrthoDB" id="6984266at2"/>
<dbReference type="EMBL" id="VLKG01000009">
    <property type="protein sequence ID" value="TWH64464.1"/>
    <property type="molecule type" value="Genomic_DNA"/>
</dbReference>
<protein>
    <submittedName>
        <fullName evidence="1">Uncharacterized protein</fullName>
    </submittedName>
</protein>
<dbReference type="AlphaFoldDB" id="A0A562I173"/>
<evidence type="ECO:0000313" key="2">
    <source>
        <dbReference type="Proteomes" id="UP000319627"/>
    </source>
</evidence>
<organism evidence="1 2">
    <name type="scientific">Azomonas agilis</name>
    <dbReference type="NCBI Taxonomy" id="116849"/>
    <lineage>
        <taxon>Bacteria</taxon>
        <taxon>Pseudomonadati</taxon>
        <taxon>Pseudomonadota</taxon>
        <taxon>Gammaproteobacteria</taxon>
        <taxon>Pseudomonadales</taxon>
        <taxon>Pseudomonadaceae</taxon>
        <taxon>Azomonas</taxon>
    </lineage>
</organism>
<dbReference type="Proteomes" id="UP000319627">
    <property type="component" value="Unassembled WGS sequence"/>
</dbReference>
<gene>
    <name evidence="1" type="ORF">LX59_02412</name>
</gene>
<comment type="caution">
    <text evidence="1">The sequence shown here is derived from an EMBL/GenBank/DDBJ whole genome shotgun (WGS) entry which is preliminary data.</text>
</comment>
<name>A0A562I173_9GAMM</name>